<reference evidence="2" key="1">
    <citation type="submission" date="2020-06" db="EMBL/GenBank/DDBJ databases">
        <authorList>
            <person name="Li T."/>
            <person name="Hu X."/>
            <person name="Zhang T."/>
            <person name="Song X."/>
            <person name="Zhang H."/>
            <person name="Dai N."/>
            <person name="Sheng W."/>
            <person name="Hou X."/>
            <person name="Wei L."/>
        </authorList>
    </citation>
    <scope>NUCLEOTIDE SEQUENCE</scope>
    <source>
        <strain evidence="2">KEN1</strain>
        <tissue evidence="2">Leaf</tissue>
    </source>
</reference>
<protein>
    <recommendedName>
        <fullName evidence="1">DUF8040 domain-containing protein</fullName>
    </recommendedName>
</protein>
<dbReference type="Pfam" id="PF26138">
    <property type="entry name" value="DUF8040"/>
    <property type="match status" value="1"/>
</dbReference>
<gene>
    <name evidence="2" type="ORF">Slati_2892400</name>
</gene>
<dbReference type="EMBL" id="JACGWN010000010">
    <property type="protein sequence ID" value="KAL0427176.1"/>
    <property type="molecule type" value="Genomic_DNA"/>
</dbReference>
<comment type="caution">
    <text evidence="2">The sequence shown here is derived from an EMBL/GenBank/DDBJ whole genome shotgun (WGS) entry which is preliminary data.</text>
</comment>
<dbReference type="InterPro" id="IPR058353">
    <property type="entry name" value="DUF8040"/>
</dbReference>
<sequence length="173" mass="20139">MRHHRRILALLVVQRILVEIVVALTIFVEVIQYIKTKRRSECRVLRRRYHLNSRLPDQVRNMHRLVSVTDDLQMDRNVFDHLCCLLEQSGGIKTTKNVSVAEQVVMFLSIISHHKKNCVVKHDFIRFGRTVSKHKHFHSLCLLSVRCIQLSWLSQLQLPMNAKTIAGSGLRAV</sequence>
<evidence type="ECO:0000313" key="2">
    <source>
        <dbReference type="EMBL" id="KAL0427176.1"/>
    </source>
</evidence>
<feature type="domain" description="DUF8040" evidence="1">
    <location>
        <begin position="68"/>
        <end position="136"/>
    </location>
</feature>
<accession>A0AAW2VD34</accession>
<reference evidence="2" key="2">
    <citation type="journal article" date="2024" name="Plant">
        <title>Genomic evolution and insights into agronomic trait innovations of Sesamum species.</title>
        <authorList>
            <person name="Miao H."/>
            <person name="Wang L."/>
            <person name="Qu L."/>
            <person name="Liu H."/>
            <person name="Sun Y."/>
            <person name="Le M."/>
            <person name="Wang Q."/>
            <person name="Wei S."/>
            <person name="Zheng Y."/>
            <person name="Lin W."/>
            <person name="Duan Y."/>
            <person name="Cao H."/>
            <person name="Xiong S."/>
            <person name="Wang X."/>
            <person name="Wei L."/>
            <person name="Li C."/>
            <person name="Ma Q."/>
            <person name="Ju M."/>
            <person name="Zhao R."/>
            <person name="Li G."/>
            <person name="Mu C."/>
            <person name="Tian Q."/>
            <person name="Mei H."/>
            <person name="Zhang T."/>
            <person name="Gao T."/>
            <person name="Zhang H."/>
        </authorList>
    </citation>
    <scope>NUCLEOTIDE SEQUENCE</scope>
    <source>
        <strain evidence="2">KEN1</strain>
    </source>
</reference>
<evidence type="ECO:0000259" key="1">
    <source>
        <dbReference type="Pfam" id="PF26138"/>
    </source>
</evidence>
<dbReference type="AlphaFoldDB" id="A0AAW2VD34"/>
<name>A0AAW2VD34_9LAMI</name>
<organism evidence="2">
    <name type="scientific">Sesamum latifolium</name>
    <dbReference type="NCBI Taxonomy" id="2727402"/>
    <lineage>
        <taxon>Eukaryota</taxon>
        <taxon>Viridiplantae</taxon>
        <taxon>Streptophyta</taxon>
        <taxon>Embryophyta</taxon>
        <taxon>Tracheophyta</taxon>
        <taxon>Spermatophyta</taxon>
        <taxon>Magnoliopsida</taxon>
        <taxon>eudicotyledons</taxon>
        <taxon>Gunneridae</taxon>
        <taxon>Pentapetalae</taxon>
        <taxon>asterids</taxon>
        <taxon>lamiids</taxon>
        <taxon>Lamiales</taxon>
        <taxon>Pedaliaceae</taxon>
        <taxon>Sesamum</taxon>
    </lineage>
</organism>
<proteinExistence type="predicted"/>